<evidence type="ECO:0000313" key="1">
    <source>
        <dbReference type="EMBL" id="RWR12978.1"/>
    </source>
</evidence>
<name>A0A443IXS4_9RHOB</name>
<proteinExistence type="predicted"/>
<keyword evidence="2" id="KW-1185">Reference proteome</keyword>
<sequence length="92" mass="9704">MRRDSAQVTGLKVLGWLASEDEIFGAFLGATGASLDDVRAGAEKPAFLISVLDFVLQSDDWVLAAAAAAGQPPQQIGLARAVLGGHDRMHWT</sequence>
<organism evidence="1 2">
    <name type="scientific">Paenirhodobacter populi</name>
    <dbReference type="NCBI Taxonomy" id="2306993"/>
    <lineage>
        <taxon>Bacteria</taxon>
        <taxon>Pseudomonadati</taxon>
        <taxon>Pseudomonadota</taxon>
        <taxon>Alphaproteobacteria</taxon>
        <taxon>Rhodobacterales</taxon>
        <taxon>Rhodobacter group</taxon>
        <taxon>Paenirhodobacter</taxon>
    </lineage>
</organism>
<dbReference type="AlphaFoldDB" id="A0A443IXS4"/>
<reference evidence="1 2" key="1">
    <citation type="submission" date="2019-01" db="EMBL/GenBank/DDBJ databases">
        <title>Sinorhodobacter populi sp. nov. isolated from the symptomatic bark tissue of Populus euramericana canker.</title>
        <authorList>
            <person name="Xu G."/>
        </authorList>
    </citation>
    <scope>NUCLEOTIDE SEQUENCE [LARGE SCALE GENOMIC DNA]</scope>
    <source>
        <strain evidence="1 2">2D-5</strain>
    </source>
</reference>
<dbReference type="EMBL" id="SAUW01000006">
    <property type="protein sequence ID" value="RWR12978.1"/>
    <property type="molecule type" value="Genomic_DNA"/>
</dbReference>
<protein>
    <submittedName>
        <fullName evidence="1">DUF3572 family protein</fullName>
    </submittedName>
</protein>
<dbReference type="Pfam" id="PF12096">
    <property type="entry name" value="DUF3572"/>
    <property type="match status" value="1"/>
</dbReference>
<dbReference type="Proteomes" id="UP000285710">
    <property type="component" value="Unassembled WGS sequence"/>
</dbReference>
<dbReference type="InterPro" id="IPR021955">
    <property type="entry name" value="DUF3572"/>
</dbReference>
<dbReference type="RefSeq" id="WP_128269334.1">
    <property type="nucleotide sequence ID" value="NZ_SAUW01000006.1"/>
</dbReference>
<reference evidence="1 2" key="2">
    <citation type="submission" date="2019-01" db="EMBL/GenBank/DDBJ databases">
        <authorList>
            <person name="Li Y."/>
        </authorList>
    </citation>
    <scope>NUCLEOTIDE SEQUENCE [LARGE SCALE GENOMIC DNA]</scope>
    <source>
        <strain evidence="1 2">2D-5</strain>
    </source>
</reference>
<accession>A0A443IXS4</accession>
<comment type="caution">
    <text evidence="1">The sequence shown here is derived from an EMBL/GenBank/DDBJ whole genome shotgun (WGS) entry which is preliminary data.</text>
</comment>
<evidence type="ECO:0000313" key="2">
    <source>
        <dbReference type="Proteomes" id="UP000285710"/>
    </source>
</evidence>
<gene>
    <name evidence="1" type="ORF">D2T33_07190</name>
</gene>